<dbReference type="Pfam" id="PF00046">
    <property type="entry name" value="Homeodomain"/>
    <property type="match status" value="1"/>
</dbReference>
<evidence type="ECO:0000313" key="10">
    <source>
        <dbReference type="Proteomes" id="UP000318571"/>
    </source>
</evidence>
<comment type="caution">
    <text evidence="9">The sequence shown here is derived from an EMBL/GenBank/DDBJ whole genome shotgun (WGS) entry which is preliminary data.</text>
</comment>
<comment type="subcellular location">
    <subcellularLocation>
        <location evidence="1 5 6">Nucleus</location>
    </subcellularLocation>
</comment>
<dbReference type="OrthoDB" id="6159439at2759"/>
<dbReference type="PANTHER" id="PTHR24339">
    <property type="entry name" value="HOMEOBOX PROTEIN EMX-RELATED"/>
    <property type="match status" value="1"/>
</dbReference>
<dbReference type="PRINTS" id="PR00024">
    <property type="entry name" value="HOMEOBOX"/>
</dbReference>
<evidence type="ECO:0000256" key="2">
    <source>
        <dbReference type="ARBA" id="ARBA00023125"/>
    </source>
</evidence>
<evidence type="ECO:0000313" key="9">
    <source>
        <dbReference type="EMBL" id="TRY69393.1"/>
    </source>
</evidence>
<feature type="compositionally biased region" description="Polar residues" evidence="7">
    <location>
        <begin position="7"/>
        <end position="25"/>
    </location>
</feature>
<dbReference type="PANTHER" id="PTHR24339:SF30">
    <property type="entry name" value="LATERAL MUSCLES SCARCER, ISOFORM B"/>
    <property type="match status" value="1"/>
</dbReference>
<feature type="region of interest" description="Disordered" evidence="7">
    <location>
        <begin position="352"/>
        <end position="382"/>
    </location>
</feature>
<reference evidence="9 10" key="1">
    <citation type="journal article" date="2018" name="Nat. Ecol. Evol.">
        <title>Genomic signatures of mitonuclear coevolution across populations of Tigriopus californicus.</title>
        <authorList>
            <person name="Barreto F.S."/>
            <person name="Watson E.T."/>
            <person name="Lima T.G."/>
            <person name="Willett C.S."/>
            <person name="Edmands S."/>
            <person name="Li W."/>
            <person name="Burton R.S."/>
        </authorList>
    </citation>
    <scope>NUCLEOTIDE SEQUENCE [LARGE SCALE GENOMIC DNA]</scope>
    <source>
        <strain evidence="9 10">San Diego</strain>
    </source>
</reference>
<dbReference type="EMBL" id="VCGU01000010">
    <property type="protein sequence ID" value="TRY69393.1"/>
    <property type="molecule type" value="Genomic_DNA"/>
</dbReference>
<dbReference type="GO" id="GO:0030182">
    <property type="term" value="P:neuron differentiation"/>
    <property type="evidence" value="ECO:0007669"/>
    <property type="project" value="TreeGrafter"/>
</dbReference>
<gene>
    <name evidence="9" type="ORF">TCAL_02188</name>
</gene>
<feature type="DNA-binding region" description="Homeobox" evidence="5">
    <location>
        <begin position="157"/>
        <end position="216"/>
    </location>
</feature>
<feature type="compositionally biased region" description="Basic and acidic residues" evidence="7">
    <location>
        <begin position="129"/>
        <end position="140"/>
    </location>
</feature>
<dbReference type="GO" id="GO:0005634">
    <property type="term" value="C:nucleus"/>
    <property type="evidence" value="ECO:0007669"/>
    <property type="project" value="UniProtKB-SubCell"/>
</dbReference>
<dbReference type="GO" id="GO:0007420">
    <property type="term" value="P:brain development"/>
    <property type="evidence" value="ECO:0007669"/>
    <property type="project" value="TreeGrafter"/>
</dbReference>
<dbReference type="Gene3D" id="1.10.10.60">
    <property type="entry name" value="Homeodomain-like"/>
    <property type="match status" value="1"/>
</dbReference>
<dbReference type="InterPro" id="IPR001356">
    <property type="entry name" value="HD"/>
</dbReference>
<dbReference type="AlphaFoldDB" id="A0A553NVD0"/>
<dbReference type="SMART" id="SM00389">
    <property type="entry name" value="HOX"/>
    <property type="match status" value="1"/>
</dbReference>
<dbReference type="PROSITE" id="PS50071">
    <property type="entry name" value="HOMEOBOX_2"/>
    <property type="match status" value="1"/>
</dbReference>
<dbReference type="Proteomes" id="UP000318571">
    <property type="component" value="Chromosome 1"/>
</dbReference>
<dbReference type="InterPro" id="IPR050877">
    <property type="entry name" value="EMX-VAX-Noto_Homeobox_TFs"/>
</dbReference>
<dbReference type="CDD" id="cd00086">
    <property type="entry name" value="homeodomain"/>
    <property type="match status" value="1"/>
</dbReference>
<dbReference type="GO" id="GO:0000978">
    <property type="term" value="F:RNA polymerase II cis-regulatory region sequence-specific DNA binding"/>
    <property type="evidence" value="ECO:0007669"/>
    <property type="project" value="TreeGrafter"/>
</dbReference>
<evidence type="ECO:0000256" key="7">
    <source>
        <dbReference type="SAM" id="MobiDB-lite"/>
    </source>
</evidence>
<feature type="compositionally biased region" description="Polar residues" evidence="7">
    <location>
        <begin position="355"/>
        <end position="369"/>
    </location>
</feature>
<keyword evidence="2 5" id="KW-0238">DNA-binding</keyword>
<dbReference type="InterPro" id="IPR009057">
    <property type="entry name" value="Homeodomain-like_sf"/>
</dbReference>
<feature type="compositionally biased region" description="Basic and acidic residues" evidence="7">
    <location>
        <begin position="33"/>
        <end position="47"/>
    </location>
</feature>
<organism evidence="9 10">
    <name type="scientific">Tigriopus californicus</name>
    <name type="common">Marine copepod</name>
    <dbReference type="NCBI Taxonomy" id="6832"/>
    <lineage>
        <taxon>Eukaryota</taxon>
        <taxon>Metazoa</taxon>
        <taxon>Ecdysozoa</taxon>
        <taxon>Arthropoda</taxon>
        <taxon>Crustacea</taxon>
        <taxon>Multicrustacea</taxon>
        <taxon>Hexanauplia</taxon>
        <taxon>Copepoda</taxon>
        <taxon>Harpacticoida</taxon>
        <taxon>Harpacticidae</taxon>
        <taxon>Tigriopus</taxon>
    </lineage>
</organism>
<evidence type="ECO:0000256" key="4">
    <source>
        <dbReference type="ARBA" id="ARBA00023242"/>
    </source>
</evidence>
<dbReference type="STRING" id="6832.A0A553NVD0"/>
<keyword evidence="3 5" id="KW-0371">Homeobox</keyword>
<proteinExistence type="predicted"/>
<feature type="compositionally biased region" description="Low complexity" evidence="7">
    <location>
        <begin position="267"/>
        <end position="282"/>
    </location>
</feature>
<sequence>MAKFESDSSPSGPVRRCSTNGSRFSIDSLLKTKHPDSELLERERRDGIPGGNDTFPSETGSGLAEANPAITAALFQRFPYSALNRNREDFGEGPLSMGQFNERVRHGRDNQTQSPPGILPSTMSIPVEQRMEKGPMGKEDESGDDDDESNGSADDRKKRPRTAFTAAQIKALESEFERNKYLSVSKRMQLSKQLKLTETQIKIWFQNRRTKWKRKYTNDLEVLAQQYYSNLGVFAPRPIFVGDRLWLFNTPNGTPVPFPSQGPLPASGSPHQQPHGSPPHHGLFPMNSPQQAGLGCHGTASAALMHQHQATLLAAAAAAAHSAASDRPLPPSFEPTSATSCMSGIRPLLGLMPQLETSPGRPSSITRVSPQADDMISVKEEN</sequence>
<keyword evidence="4 5" id="KW-0539">Nucleus</keyword>
<keyword evidence="10" id="KW-1185">Reference proteome</keyword>
<feature type="region of interest" description="Disordered" evidence="7">
    <location>
        <begin position="1"/>
        <end position="64"/>
    </location>
</feature>
<protein>
    <recommendedName>
        <fullName evidence="8">Homeobox domain-containing protein</fullName>
    </recommendedName>
</protein>
<accession>A0A553NVD0</accession>
<evidence type="ECO:0000256" key="3">
    <source>
        <dbReference type="ARBA" id="ARBA00023155"/>
    </source>
</evidence>
<evidence type="ECO:0000256" key="5">
    <source>
        <dbReference type="PROSITE-ProRule" id="PRU00108"/>
    </source>
</evidence>
<dbReference type="InterPro" id="IPR020479">
    <property type="entry name" value="HD_metazoa"/>
</dbReference>
<dbReference type="SUPFAM" id="SSF46689">
    <property type="entry name" value="Homeodomain-like"/>
    <property type="match status" value="1"/>
</dbReference>
<dbReference type="InterPro" id="IPR017970">
    <property type="entry name" value="Homeobox_CS"/>
</dbReference>
<evidence type="ECO:0000259" key="8">
    <source>
        <dbReference type="PROSITE" id="PS50071"/>
    </source>
</evidence>
<name>A0A553NVD0_TIGCA</name>
<evidence type="ECO:0000256" key="1">
    <source>
        <dbReference type="ARBA" id="ARBA00004123"/>
    </source>
</evidence>
<feature type="domain" description="Homeobox" evidence="8">
    <location>
        <begin position="155"/>
        <end position="215"/>
    </location>
</feature>
<dbReference type="GO" id="GO:0000981">
    <property type="term" value="F:DNA-binding transcription factor activity, RNA polymerase II-specific"/>
    <property type="evidence" value="ECO:0007669"/>
    <property type="project" value="InterPro"/>
</dbReference>
<feature type="region of interest" description="Disordered" evidence="7">
    <location>
        <begin position="89"/>
        <end position="161"/>
    </location>
</feature>
<dbReference type="PROSITE" id="PS00027">
    <property type="entry name" value="HOMEOBOX_1"/>
    <property type="match status" value="1"/>
</dbReference>
<evidence type="ECO:0000256" key="6">
    <source>
        <dbReference type="RuleBase" id="RU000682"/>
    </source>
</evidence>
<feature type="region of interest" description="Disordered" evidence="7">
    <location>
        <begin position="256"/>
        <end position="295"/>
    </location>
</feature>